<organism evidence="2 3">
    <name type="scientific">Pristionchus fissidentatus</name>
    <dbReference type="NCBI Taxonomy" id="1538716"/>
    <lineage>
        <taxon>Eukaryota</taxon>
        <taxon>Metazoa</taxon>
        <taxon>Ecdysozoa</taxon>
        <taxon>Nematoda</taxon>
        <taxon>Chromadorea</taxon>
        <taxon>Rhabditida</taxon>
        <taxon>Rhabditina</taxon>
        <taxon>Diplogasteromorpha</taxon>
        <taxon>Diplogasteroidea</taxon>
        <taxon>Neodiplogasteridae</taxon>
        <taxon>Pristionchus</taxon>
    </lineage>
</organism>
<evidence type="ECO:0000313" key="2">
    <source>
        <dbReference type="EMBL" id="GMT14596.1"/>
    </source>
</evidence>
<feature type="compositionally biased region" description="Basic residues" evidence="1">
    <location>
        <begin position="153"/>
        <end position="162"/>
    </location>
</feature>
<gene>
    <name evidence="2" type="ORF">PFISCL1PPCAC_5893</name>
</gene>
<feature type="region of interest" description="Disordered" evidence="1">
    <location>
        <begin position="22"/>
        <end position="49"/>
    </location>
</feature>
<sequence length="453" mass="50686">VGDNSIGTRKRAIEAIMEYKKRKAGDSKAKKCQPSCLDRDEKDGHNPKDDLELVSQLQAVNMKHPLVKDGKFSLFATNKKSYYILPDGRVLVVNEQSKLARTNSGEELSIESESAEEPVAEYPPDIDPATRTTVIPTTHARSITTTTIATTTTRKKKLRKRPTTTTPIPMEESDYDEAEAESVTIAVRPRPTPSPPQLPVMKKIVLPWKSTPSPIETTTRKILIHDGGIEPSQVSVFATQKTPTTPKISLKDEEKKHFPRHQSAGIARSILGVPTLETESDSVEADMTREELVKYLESIDLAKTFGGKNIEKEIQGDDRFEKAVTKTAEDEYTDDVEYEDSVSEKEKKMPISSQFSPKTVDEIDLRKWFTIGKDNAARRAKKGDGMAESILEAASEIPDEEVAEDEFLAKESVNLFPDDFVRVLRSVAGGDRVPMKMLRRLGLRLRAARLRRH</sequence>
<feature type="compositionally biased region" description="Acidic residues" evidence="1">
    <location>
        <begin position="108"/>
        <end position="119"/>
    </location>
</feature>
<name>A0AAV5V4U8_9BILA</name>
<dbReference type="Proteomes" id="UP001432322">
    <property type="component" value="Unassembled WGS sequence"/>
</dbReference>
<dbReference type="EMBL" id="BTSY01000002">
    <property type="protein sequence ID" value="GMT14596.1"/>
    <property type="molecule type" value="Genomic_DNA"/>
</dbReference>
<dbReference type="AlphaFoldDB" id="A0AAV5V4U8"/>
<keyword evidence="3" id="KW-1185">Reference proteome</keyword>
<comment type="caution">
    <text evidence="2">The sequence shown here is derived from an EMBL/GenBank/DDBJ whole genome shotgun (WGS) entry which is preliminary data.</text>
</comment>
<feature type="region of interest" description="Disordered" evidence="1">
    <location>
        <begin position="149"/>
        <end position="177"/>
    </location>
</feature>
<feature type="compositionally biased region" description="Basic and acidic residues" evidence="1">
    <location>
        <begin position="37"/>
        <end position="49"/>
    </location>
</feature>
<accession>A0AAV5V4U8</accession>
<feature type="region of interest" description="Disordered" evidence="1">
    <location>
        <begin position="103"/>
        <end position="131"/>
    </location>
</feature>
<reference evidence="2" key="1">
    <citation type="submission" date="2023-10" db="EMBL/GenBank/DDBJ databases">
        <title>Genome assembly of Pristionchus species.</title>
        <authorList>
            <person name="Yoshida K."/>
            <person name="Sommer R.J."/>
        </authorList>
    </citation>
    <scope>NUCLEOTIDE SEQUENCE</scope>
    <source>
        <strain evidence="2">RS5133</strain>
    </source>
</reference>
<evidence type="ECO:0000313" key="3">
    <source>
        <dbReference type="Proteomes" id="UP001432322"/>
    </source>
</evidence>
<feature type="non-terminal residue" evidence="2">
    <location>
        <position position="1"/>
    </location>
</feature>
<proteinExistence type="predicted"/>
<protein>
    <submittedName>
        <fullName evidence="2">Uncharacterized protein</fullName>
    </submittedName>
</protein>
<evidence type="ECO:0000256" key="1">
    <source>
        <dbReference type="SAM" id="MobiDB-lite"/>
    </source>
</evidence>